<name>A0A2A7NAZ5_MYCAG</name>
<reference evidence="2 3" key="1">
    <citation type="submission" date="2017-10" db="EMBL/GenBank/DDBJ databases">
        <title>The new phylogeny of genus Mycobacterium.</title>
        <authorList>
            <person name="Tortoli E."/>
            <person name="Trovato A."/>
            <person name="Cirillo D.M."/>
        </authorList>
    </citation>
    <scope>NUCLEOTIDE SEQUENCE [LARGE SCALE GENOMIC DNA]</scope>
    <source>
        <strain evidence="2 3">CCUG37673</strain>
    </source>
</reference>
<protein>
    <submittedName>
        <fullName evidence="2">Uncharacterized protein</fullName>
    </submittedName>
</protein>
<keyword evidence="3" id="KW-1185">Reference proteome</keyword>
<accession>A0A2A7NAZ5</accession>
<organism evidence="2 3">
    <name type="scientific">Mycolicibacterium agri</name>
    <name type="common">Mycobacterium agri</name>
    <dbReference type="NCBI Taxonomy" id="36811"/>
    <lineage>
        <taxon>Bacteria</taxon>
        <taxon>Bacillati</taxon>
        <taxon>Actinomycetota</taxon>
        <taxon>Actinomycetes</taxon>
        <taxon>Mycobacteriales</taxon>
        <taxon>Mycobacteriaceae</taxon>
        <taxon>Mycolicibacterium</taxon>
    </lineage>
</organism>
<dbReference type="AlphaFoldDB" id="A0A2A7NAZ5"/>
<proteinExistence type="predicted"/>
<dbReference type="EMBL" id="PDCP01000007">
    <property type="protein sequence ID" value="PEG41225.1"/>
    <property type="molecule type" value="Genomic_DNA"/>
</dbReference>
<dbReference type="Proteomes" id="UP000220914">
    <property type="component" value="Unassembled WGS sequence"/>
</dbReference>
<evidence type="ECO:0000256" key="1">
    <source>
        <dbReference type="SAM" id="MobiDB-lite"/>
    </source>
</evidence>
<feature type="region of interest" description="Disordered" evidence="1">
    <location>
        <begin position="226"/>
        <end position="278"/>
    </location>
</feature>
<sequence length="278" mass="28878">MTTLSSSVAVVEAESRPIEDGVNAVLFAATAASVRIVELAAPLVAPILGMEEEEAAGFLALGTVGLFGPLISGTGAAGHAFQDLVDSDSFANFVDNSLDLVRLPIDGAVNGGFGPNLAPVIGDFIPAPLPISDVRAGGLINEVELEPVIDPDPTPHPALAGKFQGTIPTLRGLVTQVLAPEEMVAESGVSRANDVNNLSATTDEEKVAPKKYRPLLNVVKRTLGTNASNENASPAKHRLGIGKTPVRDLVKRVLGGGLNKDKDKDKDKKEVAKDEAAE</sequence>
<feature type="compositionally biased region" description="Basic and acidic residues" evidence="1">
    <location>
        <begin position="259"/>
        <end position="278"/>
    </location>
</feature>
<evidence type="ECO:0000313" key="2">
    <source>
        <dbReference type="EMBL" id="PEG41225.1"/>
    </source>
</evidence>
<comment type="caution">
    <text evidence="2">The sequence shown here is derived from an EMBL/GenBank/DDBJ whole genome shotgun (WGS) entry which is preliminary data.</text>
</comment>
<gene>
    <name evidence="2" type="ORF">CQY20_06180</name>
</gene>
<evidence type="ECO:0000313" key="3">
    <source>
        <dbReference type="Proteomes" id="UP000220914"/>
    </source>
</evidence>